<accession>A0A9P4JJP0</accession>
<keyword evidence="2" id="KW-0812">Transmembrane</keyword>
<dbReference type="AlphaFoldDB" id="A0A9P4JJP0"/>
<organism evidence="3 4">
    <name type="scientific">Delitschia confertaspora ATCC 74209</name>
    <dbReference type="NCBI Taxonomy" id="1513339"/>
    <lineage>
        <taxon>Eukaryota</taxon>
        <taxon>Fungi</taxon>
        <taxon>Dikarya</taxon>
        <taxon>Ascomycota</taxon>
        <taxon>Pezizomycotina</taxon>
        <taxon>Dothideomycetes</taxon>
        <taxon>Pleosporomycetidae</taxon>
        <taxon>Pleosporales</taxon>
        <taxon>Delitschiaceae</taxon>
        <taxon>Delitschia</taxon>
    </lineage>
</organism>
<sequence>MLIRGLSRLIVIVGPLLILGYIVFVYVDGHSKLEQTVDWHRGFKSHNENAPSSMNNDHKPTQDESLPAIHDADNRDNDAPTLPSLPTQEPLPSPASPKPESGTNGAIHLDPKLYREVFSLTTADKKYFKVDFGIDFPGMNPNIIPHPREDDKWIIVASKVETDRAKDFKPLFEEIACSAAFQKDGTLACVTAPSILPVQPTQSDNCKDDIAHYNLSIGPHDMRILYGPDAPFAIFGSQSHYACFGLWAQDFRTLVPEAFALDAPNIEFLKEGTEIQRPPPWGPIEKNWFFFWDAQGQVYAHHDTVPKRVFAQMAPDGSVGPDLAPLAGTDEKCMGKYMPKVTASAVEAHEESLHQATNSLAITLCKRSDPLCTPTDENTFIMQIFQHKRVYNFHPVYEPYVMLFQRTAPFAVHAISTKPIWIHGRGLMAEDADATKWRSDEEDLIKMHSEMFYVTSMSWKKHGLRYHGHIDDPLFLAFGIEDVRSAAIDVLAGDLLLDLGLCKDV</sequence>
<dbReference type="Proteomes" id="UP000799536">
    <property type="component" value="Unassembled WGS sequence"/>
</dbReference>
<protein>
    <submittedName>
        <fullName evidence="3">Uncharacterized protein</fullName>
    </submittedName>
</protein>
<comment type="caution">
    <text evidence="3">The sequence shown here is derived from an EMBL/GenBank/DDBJ whole genome shotgun (WGS) entry which is preliminary data.</text>
</comment>
<feature type="transmembrane region" description="Helical" evidence="2">
    <location>
        <begin position="9"/>
        <end position="27"/>
    </location>
</feature>
<gene>
    <name evidence="3" type="ORF">GQ43DRAFT_441631</name>
</gene>
<keyword evidence="2" id="KW-0472">Membrane</keyword>
<keyword evidence="2" id="KW-1133">Transmembrane helix</keyword>
<dbReference type="EMBL" id="ML994025">
    <property type="protein sequence ID" value="KAF2200395.1"/>
    <property type="molecule type" value="Genomic_DNA"/>
</dbReference>
<keyword evidence="4" id="KW-1185">Reference proteome</keyword>
<evidence type="ECO:0000256" key="2">
    <source>
        <dbReference type="SAM" id="Phobius"/>
    </source>
</evidence>
<name>A0A9P4JJP0_9PLEO</name>
<proteinExistence type="predicted"/>
<evidence type="ECO:0000313" key="4">
    <source>
        <dbReference type="Proteomes" id="UP000799536"/>
    </source>
</evidence>
<reference evidence="3" key="1">
    <citation type="journal article" date="2020" name="Stud. Mycol.">
        <title>101 Dothideomycetes genomes: a test case for predicting lifestyles and emergence of pathogens.</title>
        <authorList>
            <person name="Haridas S."/>
            <person name="Albert R."/>
            <person name="Binder M."/>
            <person name="Bloem J."/>
            <person name="Labutti K."/>
            <person name="Salamov A."/>
            <person name="Andreopoulos B."/>
            <person name="Baker S."/>
            <person name="Barry K."/>
            <person name="Bills G."/>
            <person name="Bluhm B."/>
            <person name="Cannon C."/>
            <person name="Castanera R."/>
            <person name="Culley D."/>
            <person name="Daum C."/>
            <person name="Ezra D."/>
            <person name="Gonzalez J."/>
            <person name="Henrissat B."/>
            <person name="Kuo A."/>
            <person name="Liang C."/>
            <person name="Lipzen A."/>
            <person name="Lutzoni F."/>
            <person name="Magnuson J."/>
            <person name="Mondo S."/>
            <person name="Nolan M."/>
            <person name="Ohm R."/>
            <person name="Pangilinan J."/>
            <person name="Park H.-J."/>
            <person name="Ramirez L."/>
            <person name="Alfaro M."/>
            <person name="Sun H."/>
            <person name="Tritt A."/>
            <person name="Yoshinaga Y."/>
            <person name="Zwiers L.-H."/>
            <person name="Turgeon B."/>
            <person name="Goodwin S."/>
            <person name="Spatafora J."/>
            <person name="Crous P."/>
            <person name="Grigoriev I."/>
        </authorList>
    </citation>
    <scope>NUCLEOTIDE SEQUENCE</scope>
    <source>
        <strain evidence="3">ATCC 74209</strain>
    </source>
</reference>
<dbReference type="OrthoDB" id="2522565at2759"/>
<feature type="region of interest" description="Disordered" evidence="1">
    <location>
        <begin position="44"/>
        <end position="107"/>
    </location>
</feature>
<evidence type="ECO:0000313" key="3">
    <source>
        <dbReference type="EMBL" id="KAF2200395.1"/>
    </source>
</evidence>
<evidence type="ECO:0000256" key="1">
    <source>
        <dbReference type="SAM" id="MobiDB-lite"/>
    </source>
</evidence>